<dbReference type="Proteomes" id="UP000243633">
    <property type="component" value="Chromosome 1"/>
</dbReference>
<keyword evidence="5 9" id="KW-0274">FAD</keyword>
<dbReference type="GO" id="GO:0071949">
    <property type="term" value="F:FAD binding"/>
    <property type="evidence" value="ECO:0007669"/>
    <property type="project" value="TreeGrafter"/>
</dbReference>
<comment type="similarity">
    <text evidence="3 9">Belongs to the methylenetetrahydrofolate reductase family.</text>
</comment>
<dbReference type="GO" id="GO:0106312">
    <property type="term" value="F:methylenetetrahydrofolate reductase (NADH) activity"/>
    <property type="evidence" value="ECO:0007669"/>
    <property type="project" value="UniProtKB-EC"/>
</dbReference>
<evidence type="ECO:0000256" key="4">
    <source>
        <dbReference type="ARBA" id="ARBA00022630"/>
    </source>
</evidence>
<evidence type="ECO:0000256" key="8">
    <source>
        <dbReference type="ARBA" id="ARBA00048628"/>
    </source>
</evidence>
<comment type="catalytic activity">
    <reaction evidence="8">
        <text>(6S)-5-methyl-5,6,7,8-tetrahydrofolate + NAD(+) = (6R)-5,10-methylene-5,6,7,8-tetrahydrofolate + NADH + H(+)</text>
        <dbReference type="Rhea" id="RHEA:19821"/>
        <dbReference type="ChEBI" id="CHEBI:15378"/>
        <dbReference type="ChEBI" id="CHEBI:15636"/>
        <dbReference type="ChEBI" id="CHEBI:18608"/>
        <dbReference type="ChEBI" id="CHEBI:57540"/>
        <dbReference type="ChEBI" id="CHEBI:57945"/>
        <dbReference type="EC" id="1.5.1.54"/>
    </reaction>
    <physiologicalReaction direction="right-to-left" evidence="8">
        <dbReference type="Rhea" id="RHEA:19823"/>
    </physiologicalReaction>
</comment>
<protein>
    <recommendedName>
        <fullName evidence="9">Methylenetetrahydrofolate reductase</fullName>
    </recommendedName>
</protein>
<dbReference type="STRING" id="98804.BTSPAZIEG_0029"/>
<dbReference type="PATRIC" id="fig|98804.3.peg.24"/>
<dbReference type="CDD" id="cd00537">
    <property type="entry name" value="MTHFR"/>
    <property type="match status" value="1"/>
</dbReference>
<evidence type="ECO:0000256" key="6">
    <source>
        <dbReference type="ARBA" id="ARBA00023002"/>
    </source>
</evidence>
<proteinExistence type="inferred from homology"/>
<dbReference type="InterPro" id="IPR029041">
    <property type="entry name" value="FAD-linked_oxidoreductase-like"/>
</dbReference>
<dbReference type="SUPFAM" id="SSF51730">
    <property type="entry name" value="FAD-linked oxidoreductase"/>
    <property type="match status" value="1"/>
</dbReference>
<keyword evidence="11" id="KW-1185">Reference proteome</keyword>
<sequence length="295" mass="34832">MMFQNSHHIISSLFNTNILKNKLFFSFEFFPPKNLKEIQILLKIIKKLEFLNPLFFSLTHSAKETNYCYTEKILSILLKNTHIPVFPHLTGINFQKSEIIQIAQKYSQYDIKKIVVLRGDILKYSQNSQLYATDLIKILKNVNNFQFIVAAYPEIHPESKNMSEDLKNLKNKEKLGASSAITQFFFSVEKFLLFCKKCKKSNIKLKIIPGILPILSFKQLIHFTQLTNVHIPEKMLYFFSKYKNCPKKFEEYSIQVATNLIFELLQKNILHFHIYTLNRIYLFSKILNKLEKMLL</sequence>
<keyword evidence="6 9" id="KW-0560">Oxidoreductase</keyword>
<evidence type="ECO:0000313" key="11">
    <source>
        <dbReference type="Proteomes" id="UP000243633"/>
    </source>
</evidence>
<dbReference type="PANTHER" id="PTHR45754:SF3">
    <property type="entry name" value="METHYLENETETRAHYDROFOLATE REDUCTASE (NADPH)"/>
    <property type="match status" value="1"/>
</dbReference>
<dbReference type="GO" id="GO:0005829">
    <property type="term" value="C:cytosol"/>
    <property type="evidence" value="ECO:0007669"/>
    <property type="project" value="TreeGrafter"/>
</dbReference>
<reference evidence="11" key="1">
    <citation type="submission" date="2015-10" db="EMBL/GenBank/DDBJ databases">
        <authorList>
            <person name="Manzano-Marin A."/>
            <person name="Manzano-Marin A."/>
        </authorList>
    </citation>
    <scope>NUCLEOTIDE SEQUENCE [LARGE SCALE GENOMIC DNA]</scope>
    <source>
        <strain evidence="11">BTs</strain>
    </source>
</reference>
<evidence type="ECO:0000256" key="2">
    <source>
        <dbReference type="ARBA" id="ARBA00004777"/>
    </source>
</evidence>
<dbReference type="UniPathway" id="UPA00193"/>
<comment type="pathway">
    <text evidence="2 9">One-carbon metabolism; tetrahydrofolate interconversion.</text>
</comment>
<dbReference type="PANTHER" id="PTHR45754">
    <property type="entry name" value="METHYLENETETRAHYDROFOLATE REDUCTASE"/>
    <property type="match status" value="1"/>
</dbReference>
<evidence type="ECO:0000256" key="5">
    <source>
        <dbReference type="ARBA" id="ARBA00022827"/>
    </source>
</evidence>
<comment type="cofactor">
    <cofactor evidence="1 9">
        <name>FAD</name>
        <dbReference type="ChEBI" id="CHEBI:57692"/>
    </cofactor>
</comment>
<dbReference type="InterPro" id="IPR003171">
    <property type="entry name" value="Mehydrof_redctse-like"/>
</dbReference>
<evidence type="ECO:0000256" key="1">
    <source>
        <dbReference type="ARBA" id="ARBA00001974"/>
    </source>
</evidence>
<evidence type="ECO:0000256" key="7">
    <source>
        <dbReference type="ARBA" id="ARBA00034478"/>
    </source>
</evidence>
<organism evidence="10 11">
    <name type="scientific">Buchnera aphidicola subsp. Tuberolachnus salignus</name>
    <dbReference type="NCBI Taxonomy" id="98804"/>
    <lineage>
        <taxon>Bacteria</taxon>
        <taxon>Pseudomonadati</taxon>
        <taxon>Pseudomonadota</taxon>
        <taxon>Gammaproteobacteria</taxon>
        <taxon>Enterobacterales</taxon>
        <taxon>Erwiniaceae</taxon>
        <taxon>Buchnera</taxon>
    </lineage>
</organism>
<dbReference type="EMBL" id="LN890285">
    <property type="protein sequence ID" value="CUR53016.1"/>
    <property type="molecule type" value="Genomic_DNA"/>
</dbReference>
<gene>
    <name evidence="10" type="primary">metF</name>
    <name evidence="10" type="ORF">BTSPAZIEG_0029</name>
</gene>
<accession>A0A160SYL7</accession>
<keyword evidence="4 9" id="KW-0285">Flavoprotein</keyword>
<comment type="pathway">
    <text evidence="7">Amino-acid biosynthesis; L-methionine biosynthesis via de novo pathway.</text>
</comment>
<evidence type="ECO:0000256" key="3">
    <source>
        <dbReference type="ARBA" id="ARBA00006743"/>
    </source>
</evidence>
<evidence type="ECO:0000313" key="10">
    <source>
        <dbReference type="EMBL" id="CUR53016.1"/>
    </source>
</evidence>
<dbReference type="GO" id="GO:0035999">
    <property type="term" value="P:tetrahydrofolate interconversion"/>
    <property type="evidence" value="ECO:0007669"/>
    <property type="project" value="UniProtKB-UniPathway"/>
</dbReference>
<evidence type="ECO:0000256" key="9">
    <source>
        <dbReference type="RuleBase" id="RU003862"/>
    </source>
</evidence>
<dbReference type="Gene3D" id="3.20.20.220">
    <property type="match status" value="1"/>
</dbReference>
<name>A0A160SYL7_BUCTT</name>
<dbReference type="Pfam" id="PF02219">
    <property type="entry name" value="MTHFR"/>
    <property type="match status" value="1"/>
</dbReference>
<dbReference type="AlphaFoldDB" id="A0A160SYL7"/>
<dbReference type="GO" id="GO:0009086">
    <property type="term" value="P:methionine biosynthetic process"/>
    <property type="evidence" value="ECO:0007669"/>
    <property type="project" value="TreeGrafter"/>
</dbReference>